<protein>
    <recommendedName>
        <fullName evidence="2">Electron transfer flavoprotein alpha/beta-subunit N-terminal domain-containing protein</fullName>
    </recommendedName>
</protein>
<keyword evidence="4" id="KW-1185">Reference proteome</keyword>
<dbReference type="NCBIfam" id="NF008998">
    <property type="entry name" value="PRK12342.1"/>
    <property type="match status" value="1"/>
</dbReference>
<dbReference type="PANTHER" id="PTHR21294">
    <property type="entry name" value="ELECTRON TRANSFER FLAVOPROTEIN BETA-SUBUNIT"/>
    <property type="match status" value="1"/>
</dbReference>
<dbReference type="Gene3D" id="3.40.50.620">
    <property type="entry name" value="HUPs"/>
    <property type="match status" value="1"/>
</dbReference>
<keyword evidence="1" id="KW-0249">Electron transport</keyword>
<dbReference type="InterPro" id="IPR012255">
    <property type="entry name" value="ETF_b"/>
</dbReference>
<dbReference type="STRING" id="1203554.HMPREF1476_01372"/>
<dbReference type="InterPro" id="IPR014729">
    <property type="entry name" value="Rossmann-like_a/b/a_fold"/>
</dbReference>
<evidence type="ECO:0000256" key="1">
    <source>
        <dbReference type="ARBA" id="ARBA00022982"/>
    </source>
</evidence>
<dbReference type="PIRSF" id="PIRSF000090">
    <property type="entry name" value="Beta-ETF"/>
    <property type="match status" value="1"/>
</dbReference>
<organism evidence="3 4">
    <name type="scientific">Sutterella wadsworthensis HGA0223</name>
    <dbReference type="NCBI Taxonomy" id="1203554"/>
    <lineage>
        <taxon>Bacteria</taxon>
        <taxon>Pseudomonadati</taxon>
        <taxon>Pseudomonadota</taxon>
        <taxon>Betaproteobacteria</taxon>
        <taxon>Burkholderiales</taxon>
        <taxon>Sutterellaceae</taxon>
        <taxon>Sutterella</taxon>
    </lineage>
</organism>
<dbReference type="EMBL" id="ATCF01000018">
    <property type="protein sequence ID" value="EPD99101.1"/>
    <property type="molecule type" value="Genomic_DNA"/>
</dbReference>
<sequence length="253" mass="26641">MHIVSCFKVVPEEQDIVVTPDQKLSFDRADFKISQFDLNGIEAAVQLAGEGDVVTALSVGGKILENSKLKKDVLSRGPSELCLVKDDAAFEGAFAETTASAIAAAARTTGFDLLVFGEGSGDLYAQQTGLLAARILGVPCVNAVSSIEKTEAGIRVERSLENEVEVIELPLPAAVCVTSDINVPRIPTMKAILGAGKKPAKTLSTADIGWSAPAKTVELDAIEVPPRKERAHEVLEGDSAVADFAARIKSALK</sequence>
<name>S3BF91_9BURK</name>
<dbReference type="Pfam" id="PF01012">
    <property type="entry name" value="ETF"/>
    <property type="match status" value="1"/>
</dbReference>
<dbReference type="GO" id="GO:0009055">
    <property type="term" value="F:electron transfer activity"/>
    <property type="evidence" value="ECO:0007669"/>
    <property type="project" value="InterPro"/>
</dbReference>
<accession>S3BF91</accession>
<dbReference type="SMART" id="SM00893">
    <property type="entry name" value="ETF"/>
    <property type="match status" value="1"/>
</dbReference>
<dbReference type="eggNOG" id="COG2086">
    <property type="taxonomic scope" value="Bacteria"/>
</dbReference>
<evidence type="ECO:0000313" key="4">
    <source>
        <dbReference type="Proteomes" id="UP000014400"/>
    </source>
</evidence>
<gene>
    <name evidence="3" type="ORF">HMPREF1476_01372</name>
</gene>
<comment type="caution">
    <text evidence="3">The sequence shown here is derived from an EMBL/GenBank/DDBJ whole genome shotgun (WGS) entry which is preliminary data.</text>
</comment>
<dbReference type="PATRIC" id="fig|1203554.3.peg.1434"/>
<keyword evidence="1" id="KW-0813">Transport</keyword>
<dbReference type="Proteomes" id="UP000014400">
    <property type="component" value="Unassembled WGS sequence"/>
</dbReference>
<dbReference type="RefSeq" id="WP_016474595.1">
    <property type="nucleotide sequence ID" value="NZ_KE150480.1"/>
</dbReference>
<dbReference type="HOGENOM" id="CLU_060196_2_2_4"/>
<evidence type="ECO:0000259" key="2">
    <source>
        <dbReference type="SMART" id="SM00893"/>
    </source>
</evidence>
<dbReference type="PANTHER" id="PTHR21294:SF21">
    <property type="entry name" value="ELECTRON TRANSFER FLAVOPROTEIN SUBUNIT YDIQ-RELATED"/>
    <property type="match status" value="1"/>
</dbReference>
<dbReference type="SUPFAM" id="SSF52402">
    <property type="entry name" value="Adenine nucleotide alpha hydrolases-like"/>
    <property type="match status" value="1"/>
</dbReference>
<reference evidence="3 4" key="1">
    <citation type="submission" date="2013-04" db="EMBL/GenBank/DDBJ databases">
        <title>The Genome Sequence of Sutterella wadsworthensis HGA0223.</title>
        <authorList>
            <consortium name="The Broad Institute Genomics Platform"/>
            <person name="Earl A."/>
            <person name="Ward D."/>
            <person name="Feldgarden M."/>
            <person name="Gevers D."/>
            <person name="Schmidt T.M."/>
            <person name="Dover J."/>
            <person name="Dai D."/>
            <person name="Walker B."/>
            <person name="Young S."/>
            <person name="Zeng Q."/>
            <person name="Gargeya S."/>
            <person name="Fitzgerald M."/>
            <person name="Haas B."/>
            <person name="Abouelleil A."/>
            <person name="Allen A.W."/>
            <person name="Alvarado L."/>
            <person name="Arachchi H.M."/>
            <person name="Berlin A.M."/>
            <person name="Chapman S.B."/>
            <person name="Gainer-Dewar J."/>
            <person name="Goldberg J."/>
            <person name="Griggs A."/>
            <person name="Gujja S."/>
            <person name="Hansen M."/>
            <person name="Howarth C."/>
            <person name="Imamovic A."/>
            <person name="Ireland A."/>
            <person name="Larimer J."/>
            <person name="McCowan C."/>
            <person name="Murphy C."/>
            <person name="Pearson M."/>
            <person name="Poon T.W."/>
            <person name="Priest M."/>
            <person name="Roberts A."/>
            <person name="Saif S."/>
            <person name="Shea T."/>
            <person name="Sisk P."/>
            <person name="Sykes S."/>
            <person name="Wortman J."/>
            <person name="Nusbaum C."/>
            <person name="Birren B."/>
        </authorList>
    </citation>
    <scope>NUCLEOTIDE SEQUENCE [LARGE SCALE GENOMIC DNA]</scope>
    <source>
        <strain evidence="3 4">HGA0223</strain>
    </source>
</reference>
<dbReference type="InterPro" id="IPR014730">
    <property type="entry name" value="ETF_a/b_N"/>
</dbReference>
<dbReference type="NCBIfam" id="NF002888">
    <property type="entry name" value="PRK03359.1"/>
    <property type="match status" value="1"/>
</dbReference>
<proteinExistence type="predicted"/>
<dbReference type="AlphaFoldDB" id="S3BF91"/>
<evidence type="ECO:0000313" key="3">
    <source>
        <dbReference type="EMBL" id="EPD99101.1"/>
    </source>
</evidence>
<feature type="domain" description="Electron transfer flavoprotein alpha/beta-subunit N-terminal" evidence="2">
    <location>
        <begin position="23"/>
        <end position="212"/>
    </location>
</feature>